<dbReference type="PROSITE" id="PS51035">
    <property type="entry name" value="BAG"/>
    <property type="match status" value="1"/>
</dbReference>
<name>A0AAP0EEZ7_9MAGN</name>
<dbReference type="Gene3D" id="1.20.58.120">
    <property type="entry name" value="BAG domain"/>
    <property type="match status" value="1"/>
</dbReference>
<keyword evidence="5" id="KW-1185">Reference proteome</keyword>
<evidence type="ECO:0000256" key="1">
    <source>
        <dbReference type="ARBA" id="ARBA00023186"/>
    </source>
</evidence>
<dbReference type="Pfam" id="PF02179">
    <property type="entry name" value="BAG"/>
    <property type="match status" value="1"/>
</dbReference>
<dbReference type="AlphaFoldDB" id="A0AAP0EEZ7"/>
<dbReference type="InterPro" id="IPR003103">
    <property type="entry name" value="BAG_domain"/>
</dbReference>
<dbReference type="InterPro" id="IPR040400">
    <property type="entry name" value="BAG5/6/7/8"/>
</dbReference>
<dbReference type="PANTHER" id="PTHR33322">
    <property type="entry name" value="BAG DOMAIN CONTAINING PROTEIN, EXPRESSED"/>
    <property type="match status" value="1"/>
</dbReference>
<proteinExistence type="predicted"/>
<dbReference type="EMBL" id="JBBNAG010000012">
    <property type="protein sequence ID" value="KAK9089793.1"/>
    <property type="molecule type" value="Genomic_DNA"/>
</dbReference>
<evidence type="ECO:0000313" key="4">
    <source>
        <dbReference type="EMBL" id="KAK9089793.1"/>
    </source>
</evidence>
<feature type="domain" description="BAG" evidence="3">
    <location>
        <begin position="55"/>
        <end position="132"/>
    </location>
</feature>
<accession>A0AAP0EEZ7</accession>
<organism evidence="4 5">
    <name type="scientific">Stephania cephalantha</name>
    <dbReference type="NCBI Taxonomy" id="152367"/>
    <lineage>
        <taxon>Eukaryota</taxon>
        <taxon>Viridiplantae</taxon>
        <taxon>Streptophyta</taxon>
        <taxon>Embryophyta</taxon>
        <taxon>Tracheophyta</taxon>
        <taxon>Spermatophyta</taxon>
        <taxon>Magnoliopsida</taxon>
        <taxon>Ranunculales</taxon>
        <taxon>Menispermaceae</taxon>
        <taxon>Menispermoideae</taxon>
        <taxon>Cissampelideae</taxon>
        <taxon>Stephania</taxon>
    </lineage>
</organism>
<sequence>MKKSTLGNDQTTPKTTIQIPITSPTYKKPPPPSDAAATKIQSAYRSHRIRALVRTITAVDAEAGRLESLIQRQETVDLVRRDERERVRMSEALMGLLLRLDAVPGVDPTVREMRRGVSRRIVGIQEVLDGVVAESRTIGGWDWDWNWDEIVKGIEEDAVREWGGGLEMERFCAEKLGFRCMERFLRGV</sequence>
<feature type="compositionally biased region" description="Polar residues" evidence="2">
    <location>
        <begin position="1"/>
        <end position="10"/>
    </location>
</feature>
<dbReference type="GO" id="GO:0006457">
    <property type="term" value="P:protein folding"/>
    <property type="evidence" value="ECO:0007669"/>
    <property type="project" value="TreeGrafter"/>
</dbReference>
<dbReference type="InterPro" id="IPR036533">
    <property type="entry name" value="BAG_dom_sf"/>
</dbReference>
<dbReference type="SUPFAM" id="SSF63491">
    <property type="entry name" value="BAG domain"/>
    <property type="match status" value="1"/>
</dbReference>
<dbReference type="GO" id="GO:0009506">
    <property type="term" value="C:plasmodesma"/>
    <property type="evidence" value="ECO:0007669"/>
    <property type="project" value="TreeGrafter"/>
</dbReference>
<dbReference type="Proteomes" id="UP001419268">
    <property type="component" value="Unassembled WGS sequence"/>
</dbReference>
<evidence type="ECO:0000259" key="3">
    <source>
        <dbReference type="PROSITE" id="PS51035"/>
    </source>
</evidence>
<comment type="caution">
    <text evidence="4">The sequence shown here is derived from an EMBL/GenBank/DDBJ whole genome shotgun (WGS) entry which is preliminary data.</text>
</comment>
<dbReference type="CDD" id="cd23767">
    <property type="entry name" value="IQCD"/>
    <property type="match status" value="1"/>
</dbReference>
<evidence type="ECO:0000313" key="5">
    <source>
        <dbReference type="Proteomes" id="UP001419268"/>
    </source>
</evidence>
<feature type="compositionally biased region" description="Low complexity" evidence="2">
    <location>
        <begin position="11"/>
        <end position="26"/>
    </location>
</feature>
<evidence type="ECO:0000256" key="2">
    <source>
        <dbReference type="SAM" id="MobiDB-lite"/>
    </source>
</evidence>
<dbReference type="PANTHER" id="PTHR33322:SF8">
    <property type="entry name" value="BAG FAMILY MOLECULAR CHAPERONE REGULATOR 5, MITOCHONDRIAL"/>
    <property type="match status" value="1"/>
</dbReference>
<dbReference type="SMART" id="SM00264">
    <property type="entry name" value="BAG"/>
    <property type="match status" value="1"/>
</dbReference>
<keyword evidence="1" id="KW-0143">Chaperone</keyword>
<gene>
    <name evidence="4" type="ORF">Scep_028875</name>
</gene>
<feature type="region of interest" description="Disordered" evidence="2">
    <location>
        <begin position="1"/>
        <end position="36"/>
    </location>
</feature>
<protein>
    <recommendedName>
        <fullName evidence="3">BAG domain-containing protein</fullName>
    </recommendedName>
</protein>
<dbReference type="GO" id="GO:0051087">
    <property type="term" value="F:protein-folding chaperone binding"/>
    <property type="evidence" value="ECO:0007669"/>
    <property type="project" value="InterPro"/>
</dbReference>
<dbReference type="PROSITE" id="PS50096">
    <property type="entry name" value="IQ"/>
    <property type="match status" value="1"/>
</dbReference>
<reference evidence="4 5" key="1">
    <citation type="submission" date="2024-01" db="EMBL/GenBank/DDBJ databases">
        <title>Genome assemblies of Stephania.</title>
        <authorList>
            <person name="Yang L."/>
        </authorList>
    </citation>
    <scope>NUCLEOTIDE SEQUENCE [LARGE SCALE GENOMIC DNA]</scope>
    <source>
        <strain evidence="4">JXDWG</strain>
        <tissue evidence="4">Leaf</tissue>
    </source>
</reference>